<name>A0A0B1RYZ8_OESDE</name>
<feature type="non-terminal residue" evidence="1">
    <location>
        <position position="151"/>
    </location>
</feature>
<keyword evidence="2" id="KW-1185">Reference proteome</keyword>
<protein>
    <recommendedName>
        <fullName evidence="3">Retrotransposon gag domain-containing protein</fullName>
    </recommendedName>
</protein>
<dbReference type="AlphaFoldDB" id="A0A0B1RYZ8"/>
<reference evidence="1 2" key="1">
    <citation type="submission" date="2014-03" db="EMBL/GenBank/DDBJ databases">
        <title>Draft genome of the hookworm Oesophagostomum dentatum.</title>
        <authorList>
            <person name="Mitreva M."/>
        </authorList>
    </citation>
    <scope>NUCLEOTIDE SEQUENCE [LARGE SCALE GENOMIC DNA]</scope>
    <source>
        <strain evidence="1 2">OD-Hann</strain>
    </source>
</reference>
<dbReference type="OrthoDB" id="5868821at2759"/>
<organism evidence="1 2">
    <name type="scientific">Oesophagostomum dentatum</name>
    <name type="common">Nodular worm</name>
    <dbReference type="NCBI Taxonomy" id="61180"/>
    <lineage>
        <taxon>Eukaryota</taxon>
        <taxon>Metazoa</taxon>
        <taxon>Ecdysozoa</taxon>
        <taxon>Nematoda</taxon>
        <taxon>Chromadorea</taxon>
        <taxon>Rhabditida</taxon>
        <taxon>Rhabditina</taxon>
        <taxon>Rhabditomorpha</taxon>
        <taxon>Strongyloidea</taxon>
        <taxon>Strongylidae</taxon>
        <taxon>Oesophagostomum</taxon>
    </lineage>
</organism>
<accession>A0A0B1RYZ8</accession>
<dbReference type="EMBL" id="KN611321">
    <property type="protein sequence ID" value="KHJ76876.1"/>
    <property type="molecule type" value="Genomic_DNA"/>
</dbReference>
<sequence>MHKYMRAMAVPNVKMGFTLKYPEYAWSDDDRKEIFVGYLEGEAKLQYKTLPKRIREGPFKGVLQALKDRLRVDMQGAQARALSGLRTLRKRDGQSVLSFCLKLELLSEKAHPSTDDKTMTLIRAQILYEQLKQWPEAYHLAEILDEENGRK</sequence>
<gene>
    <name evidence="1" type="ORF">OESDEN_23504</name>
</gene>
<dbReference type="Proteomes" id="UP000053660">
    <property type="component" value="Unassembled WGS sequence"/>
</dbReference>
<evidence type="ECO:0000313" key="1">
    <source>
        <dbReference type="EMBL" id="KHJ76876.1"/>
    </source>
</evidence>
<evidence type="ECO:0008006" key="3">
    <source>
        <dbReference type="Google" id="ProtNLM"/>
    </source>
</evidence>
<evidence type="ECO:0000313" key="2">
    <source>
        <dbReference type="Proteomes" id="UP000053660"/>
    </source>
</evidence>
<proteinExistence type="predicted"/>